<evidence type="ECO:0000313" key="4">
    <source>
        <dbReference type="EMBL" id="MDT8903627.1"/>
    </source>
</evidence>
<feature type="chain" id="PRO_5046786062" evidence="1">
    <location>
        <begin position="27"/>
        <end position="205"/>
    </location>
</feature>
<dbReference type="Pfam" id="PF11738">
    <property type="entry name" value="DUF3298"/>
    <property type="match status" value="1"/>
</dbReference>
<dbReference type="InterPro" id="IPR021729">
    <property type="entry name" value="DUF3298"/>
</dbReference>
<feature type="domain" description="Deacetylase PdaC" evidence="3">
    <location>
        <begin position="44"/>
        <end position="112"/>
    </location>
</feature>
<gene>
    <name evidence="4" type="ORF">Q4T40_20565</name>
</gene>
<protein>
    <submittedName>
        <fullName evidence="4">DUF3298 and DUF4163 domain-containing protein</fullName>
    </submittedName>
</protein>
<dbReference type="InterPro" id="IPR025303">
    <property type="entry name" value="PdaC"/>
</dbReference>
<accession>A0ABU3P3L5</accession>
<sequence>MKTLAKLVLGITLLALMAAAPTPAAAQPAAAIVVTQTLHDGVLDFQYPRVVGLPDAAAQDTINAAIGRRVAEFRHLDAEVAMARYEVRHNGDGLLSLTMTFYLYSGGAHGMTYMRGLTFDLATGREYRLTDLVPYAGGGRAKIDAAIAAQLKKRDIPLLQTFDGIGENPDFYLAADGRPVVFFQLYELAAYVYGILEFPLPFNGR</sequence>
<dbReference type="Proteomes" id="UP001254848">
    <property type="component" value="Unassembled WGS sequence"/>
</dbReference>
<dbReference type="EMBL" id="JAUOZS010000001">
    <property type="protein sequence ID" value="MDT8903627.1"/>
    <property type="molecule type" value="Genomic_DNA"/>
</dbReference>
<evidence type="ECO:0000259" key="2">
    <source>
        <dbReference type="Pfam" id="PF11738"/>
    </source>
</evidence>
<keyword evidence="5" id="KW-1185">Reference proteome</keyword>
<organism evidence="4 5">
    <name type="scientific">Anaeroselena agilis</name>
    <dbReference type="NCBI Taxonomy" id="3063788"/>
    <lineage>
        <taxon>Bacteria</taxon>
        <taxon>Bacillati</taxon>
        <taxon>Bacillota</taxon>
        <taxon>Negativicutes</taxon>
        <taxon>Acetonemataceae</taxon>
        <taxon>Anaeroselena</taxon>
    </lineage>
</organism>
<dbReference type="Pfam" id="PF13739">
    <property type="entry name" value="PdaC"/>
    <property type="match status" value="1"/>
</dbReference>
<feature type="signal peptide" evidence="1">
    <location>
        <begin position="1"/>
        <end position="26"/>
    </location>
</feature>
<comment type="caution">
    <text evidence="4">The sequence shown here is derived from an EMBL/GenBank/DDBJ whole genome shotgun (WGS) entry which is preliminary data.</text>
</comment>
<proteinExistence type="predicted"/>
<reference evidence="4 5" key="1">
    <citation type="submission" date="2023-07" db="EMBL/GenBank/DDBJ databases">
        <title>The novel representative of Negativicutes class, Anaeroselena agilis gen. nov. sp. nov.</title>
        <authorList>
            <person name="Prokofeva M.I."/>
            <person name="Elcheninov A.G."/>
            <person name="Klyukina A."/>
            <person name="Kublanov I.V."/>
            <person name="Frolov E.N."/>
            <person name="Podosokorskaya O.A."/>
        </authorList>
    </citation>
    <scope>NUCLEOTIDE SEQUENCE [LARGE SCALE GENOMIC DNA]</scope>
    <source>
        <strain evidence="4 5">4137-cl</strain>
    </source>
</reference>
<dbReference type="RefSeq" id="WP_413782080.1">
    <property type="nucleotide sequence ID" value="NZ_JAUOZS010000001.1"/>
</dbReference>
<name>A0ABU3P3L5_9FIRM</name>
<evidence type="ECO:0000313" key="5">
    <source>
        <dbReference type="Proteomes" id="UP001254848"/>
    </source>
</evidence>
<dbReference type="InterPro" id="IPR037126">
    <property type="entry name" value="PdaC/RsiV-like_sf"/>
</dbReference>
<keyword evidence="1" id="KW-0732">Signal</keyword>
<evidence type="ECO:0000256" key="1">
    <source>
        <dbReference type="SAM" id="SignalP"/>
    </source>
</evidence>
<feature type="domain" description="DUF3298" evidence="2">
    <location>
        <begin position="141"/>
        <end position="202"/>
    </location>
</feature>
<evidence type="ECO:0000259" key="3">
    <source>
        <dbReference type="Pfam" id="PF13739"/>
    </source>
</evidence>
<dbReference type="Gene3D" id="3.90.640.20">
    <property type="entry name" value="Heat-shock cognate protein, ATPase"/>
    <property type="match status" value="1"/>
</dbReference>
<dbReference type="Gene3D" id="3.30.565.40">
    <property type="entry name" value="Fervidobacterium nodosum Rt17-B1 like"/>
    <property type="match status" value="1"/>
</dbReference>